<reference evidence="1 2" key="1">
    <citation type="submission" date="2020-05" db="EMBL/GenBank/DDBJ databases">
        <title>Genomic Encyclopedia of Type Strains, Phase IV (KMG-V): Genome sequencing to study the core and pangenomes of soil and plant-associated prokaryotes.</title>
        <authorList>
            <person name="Whitman W."/>
        </authorList>
    </citation>
    <scope>NUCLEOTIDE SEQUENCE [LARGE SCALE GENOMIC DNA]</scope>
    <source>
        <strain evidence="1 2">9A</strain>
    </source>
</reference>
<dbReference type="Gene3D" id="3.40.50.1820">
    <property type="entry name" value="alpha/beta hydrolase"/>
    <property type="match status" value="1"/>
</dbReference>
<comment type="caution">
    <text evidence="1">The sequence shown here is derived from an EMBL/GenBank/DDBJ whole genome shotgun (WGS) entry which is preliminary data.</text>
</comment>
<dbReference type="PANTHER" id="PTHR48098:SF6">
    <property type="entry name" value="FERRI-BACILLIBACTIN ESTERASE BESA"/>
    <property type="match status" value="1"/>
</dbReference>
<dbReference type="InterPro" id="IPR000801">
    <property type="entry name" value="Esterase-like"/>
</dbReference>
<gene>
    <name evidence="1" type="ORF">HNP98_003918</name>
</gene>
<dbReference type="EMBL" id="JABSNP010000025">
    <property type="protein sequence ID" value="NRT21073.1"/>
    <property type="molecule type" value="Genomic_DNA"/>
</dbReference>
<proteinExistence type="predicted"/>
<dbReference type="InterPro" id="IPR050583">
    <property type="entry name" value="Mycobacterial_A85_antigen"/>
</dbReference>
<dbReference type="InterPro" id="IPR029058">
    <property type="entry name" value="AB_hydrolase_fold"/>
</dbReference>
<organism evidence="1 2">
    <name type="scientific">Hymenobacter caeli</name>
    <dbReference type="NCBI Taxonomy" id="2735894"/>
    <lineage>
        <taxon>Bacteria</taxon>
        <taxon>Pseudomonadati</taxon>
        <taxon>Bacteroidota</taxon>
        <taxon>Cytophagia</taxon>
        <taxon>Cytophagales</taxon>
        <taxon>Hymenobacteraceae</taxon>
        <taxon>Hymenobacter</taxon>
    </lineage>
</organism>
<accession>A0ABX2FV47</accession>
<dbReference type="SUPFAM" id="SSF53474">
    <property type="entry name" value="alpha/beta-Hydrolases"/>
    <property type="match status" value="1"/>
</dbReference>
<evidence type="ECO:0000313" key="2">
    <source>
        <dbReference type="Proteomes" id="UP000779507"/>
    </source>
</evidence>
<dbReference type="RefSeq" id="WP_173811835.1">
    <property type="nucleotide sequence ID" value="NZ_JABSNP010000025.1"/>
</dbReference>
<dbReference type="PANTHER" id="PTHR48098">
    <property type="entry name" value="ENTEROCHELIN ESTERASE-RELATED"/>
    <property type="match status" value="1"/>
</dbReference>
<dbReference type="Pfam" id="PF00756">
    <property type="entry name" value="Esterase"/>
    <property type="match status" value="1"/>
</dbReference>
<evidence type="ECO:0000313" key="1">
    <source>
        <dbReference type="EMBL" id="NRT21073.1"/>
    </source>
</evidence>
<name>A0ABX2FV47_9BACT</name>
<keyword evidence="1" id="KW-0378">Hydrolase</keyword>
<dbReference type="GO" id="GO:0016787">
    <property type="term" value="F:hydrolase activity"/>
    <property type="evidence" value="ECO:0007669"/>
    <property type="project" value="UniProtKB-KW"/>
</dbReference>
<keyword evidence="2" id="KW-1185">Reference proteome</keyword>
<dbReference type="Proteomes" id="UP000779507">
    <property type="component" value="Unassembled WGS sequence"/>
</dbReference>
<protein>
    <submittedName>
        <fullName evidence="1">Alpha/beta superfamily hydrolase</fullName>
    </submittedName>
</protein>
<sequence length="305" mass="33567">MSFVCPHLPAPGPAAASCAALPPRPAGVPAPPAHTASPQVQVLDTAFWMPQLGRHRRVWLYLPADYARQPQRRYPVLYLHDGQNVFDAATAYAGEWGVDETLDRLRASGQDPTGCLVVAVDNGSRYRGDEYIPWPNPRLKTGGQGAAYVDFLALTLKPYIDRHYRTRPDAAHTGIGGSSLGGLISVYAALRHPAVFGRVGAFSPAFWVCDDSLRAYARQHPPAPTAKFYFVAGAREDSSMLPLMAQWRDLLHAQGVPAAHLAYRAAPDGEHREWFWQREFAAAYEWLFDPQRHGPRAAPAQPGQP</sequence>